<reference evidence="2" key="1">
    <citation type="journal article" date="2020" name="Stud. Mycol.">
        <title>101 Dothideomycetes genomes: a test case for predicting lifestyles and emergence of pathogens.</title>
        <authorList>
            <person name="Haridas S."/>
            <person name="Albert R."/>
            <person name="Binder M."/>
            <person name="Bloem J."/>
            <person name="Labutti K."/>
            <person name="Salamov A."/>
            <person name="Andreopoulos B."/>
            <person name="Baker S."/>
            <person name="Barry K."/>
            <person name="Bills G."/>
            <person name="Bluhm B."/>
            <person name="Cannon C."/>
            <person name="Castanera R."/>
            <person name="Culley D."/>
            <person name="Daum C."/>
            <person name="Ezra D."/>
            <person name="Gonzalez J."/>
            <person name="Henrissat B."/>
            <person name="Kuo A."/>
            <person name="Liang C."/>
            <person name="Lipzen A."/>
            <person name="Lutzoni F."/>
            <person name="Magnuson J."/>
            <person name="Mondo S."/>
            <person name="Nolan M."/>
            <person name="Ohm R."/>
            <person name="Pangilinan J."/>
            <person name="Park H.-J."/>
            <person name="Ramirez L."/>
            <person name="Alfaro M."/>
            <person name="Sun H."/>
            <person name="Tritt A."/>
            <person name="Yoshinaga Y."/>
            <person name="Zwiers L.-H."/>
            <person name="Turgeon B."/>
            <person name="Goodwin S."/>
            <person name="Spatafora J."/>
            <person name="Crous P."/>
            <person name="Grigoriev I."/>
        </authorList>
    </citation>
    <scope>NUCLEOTIDE SEQUENCE</scope>
    <source>
        <strain evidence="2">CBS 121167</strain>
    </source>
</reference>
<sequence>MSTGYLKISTANMKTGPGVELLSDQKVIVSSVLDLFAGRASQRKLNLWSDDAVFEDPLTQVRGRKEFESQWYGLQTAFSQIERLSYEVTSSGNPITMELKTRYIVKGAKSSTTIKSVVSIYTDSTGQITKVEDKWNDEVADSTIVNAFRRLNAVSIPSLVSVPKDIENEMRRGN</sequence>
<dbReference type="Proteomes" id="UP000799438">
    <property type="component" value="Unassembled WGS sequence"/>
</dbReference>
<keyword evidence="3" id="KW-1185">Reference proteome</keyword>
<dbReference type="GeneID" id="54300000"/>
<dbReference type="Gene3D" id="3.10.450.50">
    <property type="match status" value="1"/>
</dbReference>
<accession>A0A6A6B368</accession>
<protein>
    <recommendedName>
        <fullName evidence="1">SnoaL-like domain-containing protein</fullName>
    </recommendedName>
</protein>
<name>A0A6A6B368_9PEZI</name>
<feature type="domain" description="SnoaL-like" evidence="1">
    <location>
        <begin position="33"/>
        <end position="130"/>
    </location>
</feature>
<evidence type="ECO:0000259" key="1">
    <source>
        <dbReference type="Pfam" id="PF12680"/>
    </source>
</evidence>
<evidence type="ECO:0000313" key="2">
    <source>
        <dbReference type="EMBL" id="KAF2137664.1"/>
    </source>
</evidence>
<dbReference type="EMBL" id="ML995501">
    <property type="protein sequence ID" value="KAF2137664.1"/>
    <property type="molecule type" value="Genomic_DNA"/>
</dbReference>
<proteinExistence type="predicted"/>
<dbReference type="PANTHER" id="PTHR34213:SF2">
    <property type="entry name" value="NUCLEAR TRANSPORT FACTOR 2 (NTF2) FAMILY PROTEIN"/>
    <property type="match status" value="1"/>
</dbReference>
<organism evidence="2 3">
    <name type="scientific">Aplosporella prunicola CBS 121167</name>
    <dbReference type="NCBI Taxonomy" id="1176127"/>
    <lineage>
        <taxon>Eukaryota</taxon>
        <taxon>Fungi</taxon>
        <taxon>Dikarya</taxon>
        <taxon>Ascomycota</taxon>
        <taxon>Pezizomycotina</taxon>
        <taxon>Dothideomycetes</taxon>
        <taxon>Dothideomycetes incertae sedis</taxon>
        <taxon>Botryosphaeriales</taxon>
        <taxon>Aplosporellaceae</taxon>
        <taxon>Aplosporella</taxon>
    </lineage>
</organism>
<dbReference type="InterPro" id="IPR032710">
    <property type="entry name" value="NTF2-like_dom_sf"/>
</dbReference>
<dbReference type="InterPro" id="IPR037401">
    <property type="entry name" value="SnoaL-like"/>
</dbReference>
<dbReference type="SUPFAM" id="SSF54427">
    <property type="entry name" value="NTF2-like"/>
    <property type="match status" value="1"/>
</dbReference>
<dbReference type="AlphaFoldDB" id="A0A6A6B368"/>
<gene>
    <name evidence="2" type="ORF">K452DRAFT_301838</name>
</gene>
<dbReference type="RefSeq" id="XP_033393379.1">
    <property type="nucleotide sequence ID" value="XM_033542503.1"/>
</dbReference>
<dbReference type="PANTHER" id="PTHR34213">
    <property type="entry name" value="NUCLEAR TRANSPORT FACTOR 2 (NTF2) FAMILY PROTEIN"/>
    <property type="match status" value="1"/>
</dbReference>
<dbReference type="OrthoDB" id="2400485at2759"/>
<evidence type="ECO:0000313" key="3">
    <source>
        <dbReference type="Proteomes" id="UP000799438"/>
    </source>
</evidence>
<dbReference type="Pfam" id="PF12680">
    <property type="entry name" value="SnoaL_2"/>
    <property type="match status" value="1"/>
</dbReference>